<sequence length="239" mass="24713">MSRTFLITGTDTGVGKTVVTAALAAAFIAAGERVHVHKPVQTGVAAGAAGDVAEVERLVPHVSTSEGLRLTEPMAPVPAARIERVRLPSLTRQIEQLPALRGAADVLLVEGAGGLLVQLGGRGETIADLAAEARAPLIVVTRAGLGTLNHTELTLEAIAHRGLRAAGLVIGSWPARPGVIERTNRHHLAGLGVPLLGALPAGADGLAPSEFQRLAPGWFQDLPRAIADPFLGQHDEGHL</sequence>
<name>A0ABN2KEM1_9MICO</name>
<comment type="function">
    <text evidence="1">Catalyzes a mechanistically unusual reaction, the ATP-dependent insertion of CO2 between the N7 and N8 nitrogen atoms of 7,8-diaminopelargonic acid (DAPA, also called 7,8-diammoniononanoate) to form a ureido ring.</text>
</comment>
<feature type="binding site" evidence="1">
    <location>
        <begin position="171"/>
        <end position="172"/>
    </location>
    <ligand>
        <name>ATP</name>
        <dbReference type="ChEBI" id="CHEBI:30616"/>
    </ligand>
</feature>
<comment type="pathway">
    <text evidence="1">Cofactor biosynthesis; biotin biosynthesis; biotin from 7,8-diaminononanoate: step 1/2.</text>
</comment>
<accession>A0ABN2KEM1</accession>
<feature type="binding site" evidence="1">
    <location>
        <begin position="110"/>
        <end position="113"/>
    </location>
    <ligand>
        <name>ATP</name>
        <dbReference type="ChEBI" id="CHEBI:30616"/>
    </ligand>
</feature>
<dbReference type="InterPro" id="IPR004472">
    <property type="entry name" value="DTB_synth_BioD"/>
</dbReference>
<keyword evidence="1" id="KW-0436">Ligase</keyword>
<dbReference type="Gene3D" id="3.40.50.300">
    <property type="entry name" value="P-loop containing nucleotide triphosphate hydrolases"/>
    <property type="match status" value="1"/>
</dbReference>
<dbReference type="PIRSF" id="PIRSF006755">
    <property type="entry name" value="DTB_synth"/>
    <property type="match status" value="1"/>
</dbReference>
<feature type="binding site" evidence="1">
    <location>
        <position position="42"/>
    </location>
    <ligand>
        <name>substrate</name>
    </ligand>
</feature>
<keyword evidence="1" id="KW-0547">Nucleotide-binding</keyword>
<dbReference type="EMBL" id="BAAAPN010000034">
    <property type="protein sequence ID" value="GAA1754081.1"/>
    <property type="molecule type" value="Genomic_DNA"/>
</dbReference>
<keyword evidence="1" id="KW-0093">Biotin biosynthesis</keyword>
<feature type="active site" evidence="1">
    <location>
        <position position="38"/>
    </location>
</feature>
<organism evidence="2 3">
    <name type="scientific">Nostocoides vanveenii</name>
    <dbReference type="NCBI Taxonomy" id="330835"/>
    <lineage>
        <taxon>Bacteria</taxon>
        <taxon>Bacillati</taxon>
        <taxon>Actinomycetota</taxon>
        <taxon>Actinomycetes</taxon>
        <taxon>Micrococcales</taxon>
        <taxon>Intrasporangiaceae</taxon>
        <taxon>Nostocoides</taxon>
    </lineage>
</organism>
<keyword evidence="1" id="KW-0479">Metal-binding</keyword>
<feature type="binding site" evidence="1">
    <location>
        <begin position="13"/>
        <end position="18"/>
    </location>
    <ligand>
        <name>ATP</name>
        <dbReference type="ChEBI" id="CHEBI:30616"/>
    </ligand>
</feature>
<comment type="subunit">
    <text evidence="1">Homodimer.</text>
</comment>
<feature type="binding site" evidence="1">
    <location>
        <position position="110"/>
    </location>
    <ligand>
        <name>Mg(2+)</name>
        <dbReference type="ChEBI" id="CHEBI:18420"/>
    </ligand>
</feature>
<gene>
    <name evidence="1 2" type="primary">bioD</name>
    <name evidence="2" type="ORF">GCM10009810_12350</name>
</gene>
<comment type="caution">
    <text evidence="2">The sequence shown here is derived from an EMBL/GenBank/DDBJ whole genome shotgun (WGS) entry which is preliminary data.</text>
</comment>
<keyword evidence="1" id="KW-0460">Magnesium</keyword>
<dbReference type="RefSeq" id="WP_344063624.1">
    <property type="nucleotide sequence ID" value="NZ_BAAAPN010000034.1"/>
</dbReference>
<dbReference type="PANTHER" id="PTHR43210">
    <property type="entry name" value="DETHIOBIOTIN SYNTHETASE"/>
    <property type="match status" value="1"/>
</dbReference>
<feature type="binding site" evidence="1">
    <location>
        <position position="51"/>
    </location>
    <ligand>
        <name>Mg(2+)</name>
        <dbReference type="ChEBI" id="CHEBI:18420"/>
    </ligand>
</feature>
<evidence type="ECO:0000313" key="2">
    <source>
        <dbReference type="EMBL" id="GAA1754081.1"/>
    </source>
</evidence>
<comment type="caution">
    <text evidence="1">Lacks conserved residue(s) required for the propagation of feature annotation.</text>
</comment>
<dbReference type="EC" id="6.3.3.3" evidence="1"/>
<feature type="binding site" evidence="1">
    <location>
        <position position="51"/>
    </location>
    <ligand>
        <name>ATP</name>
        <dbReference type="ChEBI" id="CHEBI:30616"/>
    </ligand>
</feature>
<comment type="subcellular location">
    <subcellularLocation>
        <location evidence="1">Cytoplasm</location>
    </subcellularLocation>
</comment>
<evidence type="ECO:0000256" key="1">
    <source>
        <dbReference type="HAMAP-Rule" id="MF_00336"/>
    </source>
</evidence>
<keyword evidence="1" id="KW-0067">ATP-binding</keyword>
<keyword evidence="3" id="KW-1185">Reference proteome</keyword>
<proteinExistence type="inferred from homology"/>
<dbReference type="HAMAP" id="MF_00336">
    <property type="entry name" value="BioD"/>
    <property type="match status" value="1"/>
</dbReference>
<dbReference type="CDD" id="cd03109">
    <property type="entry name" value="DTBS"/>
    <property type="match status" value="1"/>
</dbReference>
<comment type="cofactor">
    <cofactor evidence="1">
        <name>Mg(2+)</name>
        <dbReference type="ChEBI" id="CHEBI:18420"/>
    </cofactor>
</comment>
<dbReference type="PANTHER" id="PTHR43210:SF5">
    <property type="entry name" value="DETHIOBIOTIN SYNTHETASE"/>
    <property type="match status" value="1"/>
</dbReference>
<comment type="similarity">
    <text evidence="1">Belongs to the dethiobiotin synthetase family.</text>
</comment>
<evidence type="ECO:0000313" key="3">
    <source>
        <dbReference type="Proteomes" id="UP001501475"/>
    </source>
</evidence>
<keyword evidence="1" id="KW-0963">Cytoplasm</keyword>
<dbReference type="InterPro" id="IPR027417">
    <property type="entry name" value="P-loop_NTPase"/>
</dbReference>
<dbReference type="Pfam" id="PF13500">
    <property type="entry name" value="AAA_26"/>
    <property type="match status" value="1"/>
</dbReference>
<feature type="binding site" evidence="1">
    <location>
        <position position="17"/>
    </location>
    <ligand>
        <name>Mg(2+)</name>
        <dbReference type="ChEBI" id="CHEBI:18420"/>
    </ligand>
</feature>
<dbReference type="NCBIfam" id="TIGR00347">
    <property type="entry name" value="bioD"/>
    <property type="match status" value="1"/>
</dbReference>
<comment type="catalytic activity">
    <reaction evidence="1">
        <text>(7R,8S)-7,8-diammoniononanoate + CO2 + ATP = (4R,5S)-dethiobiotin + ADP + phosphate + 3 H(+)</text>
        <dbReference type="Rhea" id="RHEA:15805"/>
        <dbReference type="ChEBI" id="CHEBI:15378"/>
        <dbReference type="ChEBI" id="CHEBI:16526"/>
        <dbReference type="ChEBI" id="CHEBI:30616"/>
        <dbReference type="ChEBI" id="CHEBI:43474"/>
        <dbReference type="ChEBI" id="CHEBI:149469"/>
        <dbReference type="ChEBI" id="CHEBI:149473"/>
        <dbReference type="ChEBI" id="CHEBI:456216"/>
        <dbReference type="EC" id="6.3.3.3"/>
    </reaction>
</comment>
<dbReference type="Proteomes" id="UP001501475">
    <property type="component" value="Unassembled WGS sequence"/>
</dbReference>
<dbReference type="SUPFAM" id="SSF52540">
    <property type="entry name" value="P-loop containing nucleoside triphosphate hydrolases"/>
    <property type="match status" value="1"/>
</dbReference>
<protein>
    <recommendedName>
        <fullName evidence="1">ATP-dependent dethiobiotin synthetase BioD</fullName>
        <ecNumber evidence="1">6.3.3.3</ecNumber>
    </recommendedName>
    <alternativeName>
        <fullName evidence="1">DTB synthetase</fullName>
        <shortName evidence="1">DTBS</shortName>
    </alternativeName>
    <alternativeName>
        <fullName evidence="1">Dethiobiotin synthase</fullName>
    </alternativeName>
</protein>
<reference evidence="2 3" key="1">
    <citation type="journal article" date="2019" name="Int. J. Syst. Evol. Microbiol.">
        <title>The Global Catalogue of Microorganisms (GCM) 10K type strain sequencing project: providing services to taxonomists for standard genome sequencing and annotation.</title>
        <authorList>
            <consortium name="The Broad Institute Genomics Platform"/>
            <consortium name="The Broad Institute Genome Sequencing Center for Infectious Disease"/>
            <person name="Wu L."/>
            <person name="Ma J."/>
        </authorList>
    </citation>
    <scope>NUCLEOTIDE SEQUENCE [LARGE SCALE GENOMIC DNA]</scope>
    <source>
        <strain evidence="2 3">JCM 15591</strain>
    </source>
</reference>